<dbReference type="AlphaFoldDB" id="A0A5N5QEA9"/>
<dbReference type="GO" id="GO:0046872">
    <property type="term" value="F:metal ion binding"/>
    <property type="evidence" value="ECO:0007669"/>
    <property type="project" value="UniProtKB-KW"/>
</dbReference>
<evidence type="ECO:0000256" key="4">
    <source>
        <dbReference type="ARBA" id="ARBA00022842"/>
    </source>
</evidence>
<dbReference type="OrthoDB" id="2861623at2759"/>
<dbReference type="GO" id="GO:0010333">
    <property type="term" value="F:terpene synthase activity"/>
    <property type="evidence" value="ECO:0007669"/>
    <property type="project" value="InterPro"/>
</dbReference>
<evidence type="ECO:0000256" key="5">
    <source>
        <dbReference type="ARBA" id="ARBA00023239"/>
    </source>
</evidence>
<dbReference type="InterPro" id="IPR034686">
    <property type="entry name" value="Terpene_cyclase-like_2"/>
</dbReference>
<protein>
    <recommendedName>
        <fullName evidence="6">Terpene synthase</fullName>
        <ecNumber evidence="6">4.2.3.-</ecNumber>
    </recommendedName>
</protein>
<dbReference type="Pfam" id="PF19086">
    <property type="entry name" value="Terpene_syn_C_2"/>
    <property type="match status" value="1"/>
</dbReference>
<dbReference type="SFLD" id="SFLDG01020">
    <property type="entry name" value="Terpene_Cyclase_Like_2"/>
    <property type="match status" value="1"/>
</dbReference>
<dbReference type="Gene3D" id="1.10.600.10">
    <property type="entry name" value="Farnesyl Diphosphate Synthase"/>
    <property type="match status" value="1"/>
</dbReference>
<keyword evidence="5 6" id="KW-0456">Lyase</keyword>
<dbReference type="GO" id="GO:0008299">
    <property type="term" value="P:isoprenoid biosynthetic process"/>
    <property type="evidence" value="ECO:0007669"/>
    <property type="project" value="UniProtKB-ARBA"/>
</dbReference>
<dbReference type="EC" id="4.2.3.-" evidence="6"/>
<evidence type="ECO:0000256" key="3">
    <source>
        <dbReference type="ARBA" id="ARBA00022723"/>
    </source>
</evidence>
<proteinExistence type="inferred from homology"/>
<dbReference type="EMBL" id="SSOP01000229">
    <property type="protein sequence ID" value="KAB5589788.1"/>
    <property type="molecule type" value="Genomic_DNA"/>
</dbReference>
<reference evidence="7 8" key="1">
    <citation type="journal article" date="2019" name="Fungal Biol. Biotechnol.">
        <title>Draft genome sequence of fastidious pathogen Ceratobasidium theobromae, which causes vascular-streak dieback in Theobroma cacao.</title>
        <authorList>
            <person name="Ali S.S."/>
            <person name="Asman A."/>
            <person name="Shao J."/>
            <person name="Firmansyah A.P."/>
            <person name="Susilo A.W."/>
            <person name="Rosmana A."/>
            <person name="McMahon P."/>
            <person name="Junaid M."/>
            <person name="Guest D."/>
            <person name="Kheng T.Y."/>
            <person name="Meinhardt L.W."/>
            <person name="Bailey B.A."/>
        </authorList>
    </citation>
    <scope>NUCLEOTIDE SEQUENCE [LARGE SCALE GENOMIC DNA]</scope>
    <source>
        <strain evidence="7 8">CT2</strain>
    </source>
</reference>
<evidence type="ECO:0000256" key="6">
    <source>
        <dbReference type="RuleBase" id="RU366034"/>
    </source>
</evidence>
<accession>A0A5N5QEA9</accession>
<dbReference type="SFLD" id="SFLDS00005">
    <property type="entry name" value="Isoprenoid_Synthase_Type_I"/>
    <property type="match status" value="1"/>
</dbReference>
<keyword evidence="8" id="KW-1185">Reference proteome</keyword>
<sequence length="359" mass="40549">MPGYPKLALIDRSAFPSRIRMPDISSYTGEVFPLKVNPNWHEAEAGSYAWFDSYGVHSGAKRQEFFDTGFGLMASMAYPDADLEHLRPAMDFILWLFAFDDMTDEGGLRDSIERVKLAVDVTMNVLRNPDSPQPKFKIAATLQSFFNRMRASASPATIQRFVDSSDLYTQAILQQTVNRSVDEVPTVDEFIELRRDTSAVKMVFAVLEYSLGLDLPEEVHNDPIVAELSLAGNDILTWANDVYSFPIEQARGDTQNLVFIAMWDKKLDLEGAMDYVDQLTRKRVQEYVDAKAQLRSFGPDLDDKVALYIRGIEYWVQGAIDWTFMTARYFGADAEKVRDTGMVDIMAPIAPTAPLMVEV</sequence>
<dbReference type="PANTHER" id="PTHR35201">
    <property type="entry name" value="TERPENE SYNTHASE"/>
    <property type="match status" value="1"/>
</dbReference>
<dbReference type="InterPro" id="IPR008949">
    <property type="entry name" value="Isoprenoid_synthase_dom_sf"/>
</dbReference>
<comment type="caution">
    <text evidence="7">The sequence shown here is derived from an EMBL/GenBank/DDBJ whole genome shotgun (WGS) entry which is preliminary data.</text>
</comment>
<dbReference type="PANTHER" id="PTHR35201:SF4">
    <property type="entry name" value="BETA-PINACENE SYNTHASE-RELATED"/>
    <property type="match status" value="1"/>
</dbReference>
<gene>
    <name evidence="7" type="ORF">CTheo_6766</name>
</gene>
<dbReference type="Proteomes" id="UP000383932">
    <property type="component" value="Unassembled WGS sequence"/>
</dbReference>
<comment type="similarity">
    <text evidence="2 6">Belongs to the terpene synthase family.</text>
</comment>
<comment type="cofactor">
    <cofactor evidence="1 6">
        <name>Mg(2+)</name>
        <dbReference type="ChEBI" id="CHEBI:18420"/>
    </cofactor>
</comment>
<organism evidence="7 8">
    <name type="scientific">Ceratobasidium theobromae</name>
    <dbReference type="NCBI Taxonomy" id="1582974"/>
    <lineage>
        <taxon>Eukaryota</taxon>
        <taxon>Fungi</taxon>
        <taxon>Dikarya</taxon>
        <taxon>Basidiomycota</taxon>
        <taxon>Agaricomycotina</taxon>
        <taxon>Agaricomycetes</taxon>
        <taxon>Cantharellales</taxon>
        <taxon>Ceratobasidiaceae</taxon>
        <taxon>Ceratobasidium</taxon>
    </lineage>
</organism>
<evidence type="ECO:0000313" key="7">
    <source>
        <dbReference type="EMBL" id="KAB5589788.1"/>
    </source>
</evidence>
<evidence type="ECO:0000313" key="8">
    <source>
        <dbReference type="Proteomes" id="UP000383932"/>
    </source>
</evidence>
<keyword evidence="3 6" id="KW-0479">Metal-binding</keyword>
<keyword evidence="4 6" id="KW-0460">Magnesium</keyword>
<dbReference type="SUPFAM" id="SSF48576">
    <property type="entry name" value="Terpenoid synthases"/>
    <property type="match status" value="1"/>
</dbReference>
<name>A0A5N5QEA9_9AGAM</name>
<evidence type="ECO:0000256" key="2">
    <source>
        <dbReference type="ARBA" id="ARBA00006333"/>
    </source>
</evidence>
<evidence type="ECO:0000256" key="1">
    <source>
        <dbReference type="ARBA" id="ARBA00001946"/>
    </source>
</evidence>